<evidence type="ECO:0000313" key="4">
    <source>
        <dbReference type="Proteomes" id="UP001300692"/>
    </source>
</evidence>
<gene>
    <name evidence="3" type="ORF">N7U62_07580</name>
</gene>
<evidence type="ECO:0000256" key="1">
    <source>
        <dbReference type="SAM" id="SignalP"/>
    </source>
</evidence>
<keyword evidence="4" id="KW-1185">Reference proteome</keyword>
<dbReference type="Gene3D" id="3.40.30.10">
    <property type="entry name" value="Glutaredoxin"/>
    <property type="match status" value="1"/>
</dbReference>
<organism evidence="3 4">
    <name type="scientific">Reichenbachiella ulvae</name>
    <dbReference type="NCBI Taxonomy" id="2980104"/>
    <lineage>
        <taxon>Bacteria</taxon>
        <taxon>Pseudomonadati</taxon>
        <taxon>Bacteroidota</taxon>
        <taxon>Cytophagia</taxon>
        <taxon>Cytophagales</taxon>
        <taxon>Reichenbachiellaceae</taxon>
        <taxon>Reichenbachiella</taxon>
    </lineage>
</organism>
<dbReference type="SUPFAM" id="SSF52833">
    <property type="entry name" value="Thioredoxin-like"/>
    <property type="match status" value="1"/>
</dbReference>
<dbReference type="Pfam" id="PF18962">
    <property type="entry name" value="Por_Secre_tail"/>
    <property type="match status" value="1"/>
</dbReference>
<dbReference type="PROSITE" id="PS51352">
    <property type="entry name" value="THIOREDOXIN_2"/>
    <property type="match status" value="1"/>
</dbReference>
<comment type="caution">
    <text evidence="3">The sequence shown here is derived from an EMBL/GenBank/DDBJ whole genome shotgun (WGS) entry which is preliminary data.</text>
</comment>
<accession>A0ABT3CS36</accession>
<dbReference type="InterPro" id="IPR013766">
    <property type="entry name" value="Thioredoxin_domain"/>
</dbReference>
<dbReference type="PANTHER" id="PTHR42852:SF13">
    <property type="entry name" value="PROTEIN DIPZ"/>
    <property type="match status" value="1"/>
</dbReference>
<dbReference type="Proteomes" id="UP001300692">
    <property type="component" value="Unassembled WGS sequence"/>
</dbReference>
<dbReference type="InterPro" id="IPR000866">
    <property type="entry name" value="AhpC/TSA"/>
</dbReference>
<dbReference type="InterPro" id="IPR036249">
    <property type="entry name" value="Thioredoxin-like_sf"/>
</dbReference>
<reference evidence="3 4" key="1">
    <citation type="submission" date="2022-10" db="EMBL/GenBank/DDBJ databases">
        <title>Comparative genomics and taxonomic characterization of three novel marine species of genus Reichenbachiella exhibiting antioxidant and polysaccharide degradation activities.</title>
        <authorList>
            <person name="Muhammad N."/>
            <person name="Lee Y.-J."/>
            <person name="Ko J."/>
            <person name="Kim S.-G."/>
        </authorList>
    </citation>
    <scope>NUCLEOTIDE SEQUENCE [LARGE SCALE GENOMIC DNA]</scope>
    <source>
        <strain evidence="3 4">ABR2-5</strain>
    </source>
</reference>
<dbReference type="Pfam" id="PF00578">
    <property type="entry name" value="AhpC-TSA"/>
    <property type="match status" value="1"/>
</dbReference>
<dbReference type="EMBL" id="JAOYOD010000001">
    <property type="protein sequence ID" value="MCV9386516.1"/>
    <property type="molecule type" value="Genomic_DNA"/>
</dbReference>
<keyword evidence="1" id="KW-0732">Signal</keyword>
<proteinExistence type="predicted"/>
<dbReference type="PANTHER" id="PTHR42852">
    <property type="entry name" value="THIOL:DISULFIDE INTERCHANGE PROTEIN DSBE"/>
    <property type="match status" value="1"/>
</dbReference>
<sequence length="264" mass="28850">MKKALFLILSSILISLTSFAQSVGSAAPDFSLSYLSGGTFHLSDHKGKVVFLFIFGNQCPHCRSNGPNTESGIYEVYKSNPNFVAVGIDVWDGNASLVADFQDRTGITYPLCLNGSAIEDLYNTTYDRMIVIDKDGIIRFKDNAQATSAVVSSASEVIAYYLADISDDGMGMDMVLSTNQKLSFNLYPNPTNQSQINVSSTELIENEGEFLLYDLAGKLQYSTPLSSDPTGIQQINLEASLKGPYIASLTIGDQHFNQRIFITQ</sequence>
<dbReference type="InterPro" id="IPR050553">
    <property type="entry name" value="Thioredoxin_ResA/DsbE_sf"/>
</dbReference>
<evidence type="ECO:0000313" key="3">
    <source>
        <dbReference type="EMBL" id="MCV9386516.1"/>
    </source>
</evidence>
<feature type="signal peptide" evidence="1">
    <location>
        <begin position="1"/>
        <end position="20"/>
    </location>
</feature>
<dbReference type="InterPro" id="IPR026444">
    <property type="entry name" value="Secre_tail"/>
</dbReference>
<evidence type="ECO:0000259" key="2">
    <source>
        <dbReference type="PROSITE" id="PS51352"/>
    </source>
</evidence>
<name>A0ABT3CS36_9BACT</name>
<dbReference type="RefSeq" id="WP_264137318.1">
    <property type="nucleotide sequence ID" value="NZ_JAOYOD010000001.1"/>
</dbReference>
<dbReference type="CDD" id="cd02966">
    <property type="entry name" value="TlpA_like_family"/>
    <property type="match status" value="1"/>
</dbReference>
<feature type="chain" id="PRO_5046468024" evidence="1">
    <location>
        <begin position="21"/>
        <end position="264"/>
    </location>
</feature>
<dbReference type="NCBIfam" id="TIGR04183">
    <property type="entry name" value="Por_Secre_tail"/>
    <property type="match status" value="1"/>
</dbReference>
<protein>
    <submittedName>
        <fullName evidence="3">Redoxin domain-containing protein</fullName>
    </submittedName>
</protein>
<feature type="domain" description="Thioredoxin" evidence="2">
    <location>
        <begin position="21"/>
        <end position="163"/>
    </location>
</feature>